<organism evidence="2 3">
    <name type="scientific">Phytophthora palmivora</name>
    <dbReference type="NCBI Taxonomy" id="4796"/>
    <lineage>
        <taxon>Eukaryota</taxon>
        <taxon>Sar</taxon>
        <taxon>Stramenopiles</taxon>
        <taxon>Oomycota</taxon>
        <taxon>Peronosporomycetes</taxon>
        <taxon>Peronosporales</taxon>
        <taxon>Peronosporaceae</taxon>
        <taxon>Phytophthora</taxon>
    </lineage>
</organism>
<name>A0A2P4Y6I7_9STRA</name>
<dbReference type="InterPro" id="IPR037238">
    <property type="entry name" value="YbiA-like_sf"/>
</dbReference>
<feature type="domain" description="NADAR" evidence="1">
    <location>
        <begin position="11"/>
        <end position="182"/>
    </location>
</feature>
<accession>A0A2P4Y6I7</accession>
<reference evidence="2 3" key="1">
    <citation type="journal article" date="2017" name="Genome Biol. Evol.">
        <title>Phytophthora megakarya and P. palmivora, closely related causal agents of cacao black pod rot, underwent increases in genome sizes and gene numbers by different mechanisms.</title>
        <authorList>
            <person name="Ali S.S."/>
            <person name="Shao J."/>
            <person name="Lary D.J."/>
            <person name="Kronmiller B."/>
            <person name="Shen D."/>
            <person name="Strem M.D."/>
            <person name="Amoako-Attah I."/>
            <person name="Akrofi A.Y."/>
            <person name="Begoude B.A."/>
            <person name="Ten Hoopen G.M."/>
            <person name="Coulibaly K."/>
            <person name="Kebe B.I."/>
            <person name="Melnick R.L."/>
            <person name="Guiltinan M.J."/>
            <person name="Tyler B.M."/>
            <person name="Meinhardt L.W."/>
            <person name="Bailey B.A."/>
        </authorList>
    </citation>
    <scope>NUCLEOTIDE SEQUENCE [LARGE SCALE GENOMIC DNA]</scope>
    <source>
        <strain evidence="3">sbr112.9</strain>
    </source>
</reference>
<protein>
    <recommendedName>
        <fullName evidence="1">NADAR domain-containing protein</fullName>
    </recommendedName>
</protein>
<comment type="caution">
    <text evidence="2">The sequence shown here is derived from an EMBL/GenBank/DDBJ whole genome shotgun (WGS) entry which is preliminary data.</text>
</comment>
<sequence>MNCVETDHAVYFYGQREPKFGFLSNFYPCDFVDAEGRRFYSSEQYFMKRKQEMFDPDNEKLAIAILRAKAPAIAKKLGRQVKHYDDAVWSEHRYEVMLQALKLKFSFDQELADKLLATGNKSLYEASHRDTIWGIGLSVGRVSEIFRESESFRLTGDVDVDAKAMCFGKNLLGNALMETRVWIQPEKRD</sequence>
<proteinExistence type="predicted"/>
<dbReference type="AlphaFoldDB" id="A0A2P4Y6I7"/>
<dbReference type="EMBL" id="NCKW01005197">
    <property type="protein sequence ID" value="POM73299.1"/>
    <property type="molecule type" value="Genomic_DNA"/>
</dbReference>
<evidence type="ECO:0000313" key="3">
    <source>
        <dbReference type="Proteomes" id="UP000237271"/>
    </source>
</evidence>
<dbReference type="Pfam" id="PF08719">
    <property type="entry name" value="NADAR"/>
    <property type="match status" value="1"/>
</dbReference>
<evidence type="ECO:0000259" key="1">
    <source>
        <dbReference type="Pfam" id="PF08719"/>
    </source>
</evidence>
<dbReference type="SUPFAM" id="SSF143990">
    <property type="entry name" value="YbiA-like"/>
    <property type="match status" value="1"/>
</dbReference>
<dbReference type="OrthoDB" id="206452at2759"/>
<keyword evidence="3" id="KW-1185">Reference proteome</keyword>
<dbReference type="NCBIfam" id="TIGR02464">
    <property type="entry name" value="ribofla_fusion"/>
    <property type="match status" value="1"/>
</dbReference>
<evidence type="ECO:0000313" key="2">
    <source>
        <dbReference type="EMBL" id="POM73299.1"/>
    </source>
</evidence>
<gene>
    <name evidence="2" type="ORF">PHPALM_9864</name>
</gene>
<dbReference type="Gene3D" id="1.10.357.40">
    <property type="entry name" value="YbiA-like"/>
    <property type="match status" value="1"/>
</dbReference>
<dbReference type="InterPro" id="IPR012816">
    <property type="entry name" value="NADAR"/>
</dbReference>
<dbReference type="CDD" id="cd15457">
    <property type="entry name" value="NADAR"/>
    <property type="match status" value="1"/>
</dbReference>
<dbReference type="Proteomes" id="UP000237271">
    <property type="component" value="Unassembled WGS sequence"/>
</dbReference>